<dbReference type="Gene3D" id="3.40.640.10">
    <property type="entry name" value="Type I PLP-dependent aspartate aminotransferase-like (Major domain)"/>
    <property type="match status" value="1"/>
</dbReference>
<dbReference type="InterPro" id="IPR015421">
    <property type="entry name" value="PyrdxlP-dep_Trfase_major"/>
</dbReference>
<sequence length="407" mass="44627">MDSYPYYLTWSRQADLGAFPVRCAEHDEFVLEDGRRVYDFISTSFQSNYGHSHPLLRKRIHEQLDTMPIASPKASFALKQRVSERLLQKLGLPGGKLFYTTSGSESVENALKMARQFRGATKVLARRESYHGASLGALSVTGDWRNGPHWTVDSETIRIPEPSNDPDLTETHRLVKEAGADSIAAIILETVSGANGVAIPSQGYFDAVQQLCDETGIVLISDEVLCGFGRTGTDFALQAYGLRPDLVCLSKGITGGYVPFGAVYTGPRITGYYQQELLACGLTSYAHPLGLAALDAVLDVMSDPVFQANQRQLETVLAERLRAWSREPWLERYRCKGLLAAIELPGTAPSWRACFDRGLHLFSKGSMLVLGPPLVSHPDRLAAALDTLQELIVASLNDARAPITLQA</sequence>
<dbReference type="AlphaFoldDB" id="A0A5C5WDR7"/>
<dbReference type="CDD" id="cd00610">
    <property type="entry name" value="OAT_like"/>
    <property type="match status" value="1"/>
</dbReference>
<name>A0A5C5WDR7_9BACT</name>
<dbReference type="EC" id="2.6.1.82" evidence="5"/>
<evidence type="ECO:0000256" key="4">
    <source>
        <dbReference type="RuleBase" id="RU003560"/>
    </source>
</evidence>
<evidence type="ECO:0000256" key="1">
    <source>
        <dbReference type="ARBA" id="ARBA00001933"/>
    </source>
</evidence>
<keyword evidence="5" id="KW-0808">Transferase</keyword>
<dbReference type="InterPro" id="IPR049704">
    <property type="entry name" value="Aminotrans_3_PPA_site"/>
</dbReference>
<accession>A0A5C5WDR7</accession>
<reference evidence="5 6" key="1">
    <citation type="submission" date="2019-02" db="EMBL/GenBank/DDBJ databases">
        <title>Deep-cultivation of Planctomycetes and their phenomic and genomic characterization uncovers novel biology.</title>
        <authorList>
            <person name="Wiegand S."/>
            <person name="Jogler M."/>
            <person name="Boedeker C."/>
            <person name="Pinto D."/>
            <person name="Vollmers J."/>
            <person name="Rivas-Marin E."/>
            <person name="Kohn T."/>
            <person name="Peeters S.H."/>
            <person name="Heuer A."/>
            <person name="Rast P."/>
            <person name="Oberbeckmann S."/>
            <person name="Bunk B."/>
            <person name="Jeske O."/>
            <person name="Meyerdierks A."/>
            <person name="Storesund J.E."/>
            <person name="Kallscheuer N."/>
            <person name="Luecker S."/>
            <person name="Lage O.M."/>
            <person name="Pohl T."/>
            <person name="Merkel B.J."/>
            <person name="Hornburger P."/>
            <person name="Mueller R.-W."/>
            <person name="Bruemmer F."/>
            <person name="Labrenz M."/>
            <person name="Spormann A.M."/>
            <person name="Op Den Camp H."/>
            <person name="Overmann J."/>
            <person name="Amann R."/>
            <person name="Jetten M.S.M."/>
            <person name="Mascher T."/>
            <person name="Medema M.H."/>
            <person name="Devos D.P."/>
            <person name="Kaster A.-K."/>
            <person name="Ovreas L."/>
            <person name="Rohde M."/>
            <person name="Galperin M.Y."/>
            <person name="Jogler C."/>
        </authorList>
    </citation>
    <scope>NUCLEOTIDE SEQUENCE [LARGE SCALE GENOMIC DNA]</scope>
    <source>
        <strain evidence="5 6">Pla111</strain>
    </source>
</reference>
<evidence type="ECO:0000313" key="6">
    <source>
        <dbReference type="Proteomes" id="UP000318995"/>
    </source>
</evidence>
<evidence type="ECO:0000256" key="2">
    <source>
        <dbReference type="ARBA" id="ARBA00008954"/>
    </source>
</evidence>
<gene>
    <name evidence="5" type="primary">patA_1</name>
    <name evidence="5" type="ORF">Pla111_14570</name>
</gene>
<evidence type="ECO:0000256" key="3">
    <source>
        <dbReference type="ARBA" id="ARBA00022898"/>
    </source>
</evidence>
<comment type="cofactor">
    <cofactor evidence="1">
        <name>pyridoxal 5'-phosphate</name>
        <dbReference type="ChEBI" id="CHEBI:597326"/>
    </cofactor>
</comment>
<dbReference type="OrthoDB" id="9816013at2"/>
<dbReference type="GO" id="GO:0005829">
    <property type="term" value="C:cytosol"/>
    <property type="evidence" value="ECO:0007669"/>
    <property type="project" value="TreeGrafter"/>
</dbReference>
<keyword evidence="3 4" id="KW-0663">Pyridoxal phosphate</keyword>
<dbReference type="Proteomes" id="UP000318995">
    <property type="component" value="Unassembled WGS sequence"/>
</dbReference>
<dbReference type="InterPro" id="IPR015422">
    <property type="entry name" value="PyrdxlP-dep_Trfase_small"/>
</dbReference>
<comment type="similarity">
    <text evidence="2 4">Belongs to the class-III pyridoxal-phosphate-dependent aminotransferase family.</text>
</comment>
<keyword evidence="5" id="KW-0032">Aminotransferase</keyword>
<dbReference type="Pfam" id="PF00202">
    <property type="entry name" value="Aminotran_3"/>
    <property type="match status" value="1"/>
</dbReference>
<dbReference type="InterPro" id="IPR015424">
    <property type="entry name" value="PyrdxlP-dep_Trfase"/>
</dbReference>
<dbReference type="SUPFAM" id="SSF53383">
    <property type="entry name" value="PLP-dependent transferases"/>
    <property type="match status" value="1"/>
</dbReference>
<dbReference type="GO" id="GO:0030170">
    <property type="term" value="F:pyridoxal phosphate binding"/>
    <property type="evidence" value="ECO:0007669"/>
    <property type="project" value="InterPro"/>
</dbReference>
<evidence type="ECO:0000313" key="5">
    <source>
        <dbReference type="EMBL" id="TWT47832.1"/>
    </source>
</evidence>
<keyword evidence="6" id="KW-1185">Reference proteome</keyword>
<proteinExistence type="inferred from homology"/>
<dbReference type="PROSITE" id="PS00600">
    <property type="entry name" value="AA_TRANSFER_CLASS_3"/>
    <property type="match status" value="1"/>
</dbReference>
<protein>
    <submittedName>
        <fullName evidence="5">Putrescine aminotransferase</fullName>
        <ecNumber evidence="5">2.6.1.82</ecNumber>
    </submittedName>
</protein>
<dbReference type="RefSeq" id="WP_146572713.1">
    <property type="nucleotide sequence ID" value="NZ_SJPH01000002.1"/>
</dbReference>
<dbReference type="EMBL" id="SJPH01000002">
    <property type="protein sequence ID" value="TWT47832.1"/>
    <property type="molecule type" value="Genomic_DNA"/>
</dbReference>
<dbReference type="PANTHER" id="PTHR43094">
    <property type="entry name" value="AMINOTRANSFERASE"/>
    <property type="match status" value="1"/>
</dbReference>
<dbReference type="Gene3D" id="3.90.1150.10">
    <property type="entry name" value="Aspartate Aminotransferase, domain 1"/>
    <property type="match status" value="1"/>
</dbReference>
<comment type="caution">
    <text evidence="5">The sequence shown here is derived from an EMBL/GenBank/DDBJ whole genome shotgun (WGS) entry which is preliminary data.</text>
</comment>
<organism evidence="5 6">
    <name type="scientific">Botrimarina hoheduenensis</name>
    <dbReference type="NCBI Taxonomy" id="2528000"/>
    <lineage>
        <taxon>Bacteria</taxon>
        <taxon>Pseudomonadati</taxon>
        <taxon>Planctomycetota</taxon>
        <taxon>Planctomycetia</taxon>
        <taxon>Pirellulales</taxon>
        <taxon>Lacipirellulaceae</taxon>
        <taxon>Botrimarina</taxon>
    </lineage>
</organism>
<dbReference type="GO" id="GO:0033094">
    <property type="term" value="F:putrescine--2-oxoglutarate transaminase activity"/>
    <property type="evidence" value="ECO:0007669"/>
    <property type="project" value="UniProtKB-EC"/>
</dbReference>
<dbReference type="PANTHER" id="PTHR43094:SF1">
    <property type="entry name" value="AMINOTRANSFERASE CLASS-III"/>
    <property type="match status" value="1"/>
</dbReference>
<dbReference type="InterPro" id="IPR005814">
    <property type="entry name" value="Aminotrans_3"/>
</dbReference>